<dbReference type="PROSITE" id="PS51459">
    <property type="entry name" value="FIDO"/>
    <property type="match status" value="1"/>
</dbReference>
<dbReference type="SUPFAM" id="SSF140931">
    <property type="entry name" value="Fic-like"/>
    <property type="match status" value="1"/>
</dbReference>
<keyword evidence="5" id="KW-1185">Reference proteome</keyword>
<keyword evidence="2" id="KW-0067">ATP-binding</keyword>
<protein>
    <recommendedName>
        <fullName evidence="3">Fido domain-containing protein</fullName>
    </recommendedName>
</protein>
<dbReference type="EMBL" id="LYXU01000004">
    <property type="protein sequence ID" value="OBS17767.1"/>
    <property type="molecule type" value="Genomic_DNA"/>
</dbReference>
<dbReference type="PANTHER" id="PTHR13504:SF38">
    <property type="entry name" value="FIDO DOMAIN-CONTAINING PROTEIN"/>
    <property type="match status" value="1"/>
</dbReference>
<gene>
    <name evidence="4" type="ORF">FPOA_09499</name>
</gene>
<evidence type="ECO:0000313" key="5">
    <source>
        <dbReference type="Proteomes" id="UP000091967"/>
    </source>
</evidence>
<sequence length="308" mass="35682">MDSHCDMRNWPLGRVVISSDNIYYTYRDNQRPNCLFDKAMRHLGHITANHRATQCYKEKLVNWVNDSVIHAIYGSNMIERAGLPWIDTLNHCNQVLRGSEPEVDSDSDDIRGLREVVNHMRAYQHILRRFVFEGEDMSENLIKDTHTILCKGVSIIDPEYVYPEVPYRRYAGKYRTVHVGAGDTMFVTPKFVPAKMTEMCADLKKELDEWSETLDPFSVASKYSLRFVEIHPFQDGNGRMCRMILNAILFRYVGIVVPIGESVEDQVEYIDIKKRASRDMEGHGEYATFVLDKGAKALEDLQQTLQRY</sequence>
<dbReference type="InterPro" id="IPR036597">
    <property type="entry name" value="Fido-like_dom_sf"/>
</dbReference>
<dbReference type="STRING" id="36050.A0A1B8ABC0"/>
<evidence type="ECO:0000256" key="2">
    <source>
        <dbReference type="PIRSR" id="PIRSR640198-2"/>
    </source>
</evidence>
<dbReference type="Proteomes" id="UP000091967">
    <property type="component" value="Unassembled WGS sequence"/>
</dbReference>
<feature type="active site" evidence="1">
    <location>
        <position position="231"/>
    </location>
</feature>
<feature type="binding site" evidence="2">
    <location>
        <begin position="235"/>
        <end position="242"/>
    </location>
    <ligand>
        <name>ATP</name>
        <dbReference type="ChEBI" id="CHEBI:30616"/>
    </ligand>
</feature>
<reference evidence="4 5" key="1">
    <citation type="submission" date="2016-06" db="EMBL/GenBank/DDBJ databases">
        <title>Living apart together: crosstalk between the core and supernumerary genomes in a fungal plant pathogen.</title>
        <authorList>
            <person name="Vanheule A."/>
            <person name="Audenaert K."/>
            <person name="Warris S."/>
            <person name="Van De Geest H."/>
            <person name="Schijlen E."/>
            <person name="Hofte M."/>
            <person name="De Saeger S."/>
            <person name="Haesaert G."/>
            <person name="Waalwijk C."/>
            <person name="Van Der Lee T."/>
        </authorList>
    </citation>
    <scope>NUCLEOTIDE SEQUENCE [LARGE SCALE GENOMIC DNA]</scope>
    <source>
        <strain evidence="4 5">2516</strain>
    </source>
</reference>
<evidence type="ECO:0000259" key="3">
    <source>
        <dbReference type="PROSITE" id="PS51459"/>
    </source>
</evidence>
<organism evidence="4 5">
    <name type="scientific">Fusarium poae</name>
    <dbReference type="NCBI Taxonomy" id="36050"/>
    <lineage>
        <taxon>Eukaryota</taxon>
        <taxon>Fungi</taxon>
        <taxon>Dikarya</taxon>
        <taxon>Ascomycota</taxon>
        <taxon>Pezizomycotina</taxon>
        <taxon>Sordariomycetes</taxon>
        <taxon>Hypocreomycetidae</taxon>
        <taxon>Hypocreales</taxon>
        <taxon>Nectriaceae</taxon>
        <taxon>Fusarium</taxon>
    </lineage>
</organism>
<dbReference type="InterPro" id="IPR040198">
    <property type="entry name" value="Fido_containing"/>
</dbReference>
<feature type="domain" description="Fido" evidence="3">
    <location>
        <begin position="137"/>
        <end position="292"/>
    </location>
</feature>
<dbReference type="Pfam" id="PF02661">
    <property type="entry name" value="Fic"/>
    <property type="match status" value="1"/>
</dbReference>
<dbReference type="OMA" id="QHARAFQ"/>
<comment type="caution">
    <text evidence="4">The sequence shown here is derived from an EMBL/GenBank/DDBJ whole genome shotgun (WGS) entry which is preliminary data.</text>
</comment>
<accession>A0A1B8ABC0</accession>
<dbReference type="Gene3D" id="1.10.3290.10">
    <property type="entry name" value="Fido-like domain"/>
    <property type="match status" value="1"/>
</dbReference>
<proteinExistence type="predicted"/>
<dbReference type="GO" id="GO:0005524">
    <property type="term" value="F:ATP binding"/>
    <property type="evidence" value="ECO:0007669"/>
    <property type="project" value="UniProtKB-KW"/>
</dbReference>
<evidence type="ECO:0000313" key="4">
    <source>
        <dbReference type="EMBL" id="OBS17767.1"/>
    </source>
</evidence>
<name>A0A1B8ABC0_FUSPO</name>
<keyword evidence="2" id="KW-0547">Nucleotide-binding</keyword>
<dbReference type="InterPro" id="IPR003812">
    <property type="entry name" value="Fido"/>
</dbReference>
<evidence type="ECO:0000256" key="1">
    <source>
        <dbReference type="PIRSR" id="PIRSR640198-1"/>
    </source>
</evidence>
<dbReference type="AlphaFoldDB" id="A0A1B8ABC0"/>
<dbReference type="PANTHER" id="PTHR13504">
    <property type="entry name" value="FIDO DOMAIN-CONTAINING PROTEIN DDB_G0283145"/>
    <property type="match status" value="1"/>
</dbReference>